<proteinExistence type="inferred from homology"/>
<evidence type="ECO:0000313" key="3">
    <source>
        <dbReference type="EMBL" id="UYV70506.1"/>
    </source>
</evidence>
<keyword evidence="4" id="KW-1185">Reference proteome</keyword>
<comment type="similarity">
    <text evidence="1">Belongs to the selenium-binding protein family.</text>
</comment>
<evidence type="ECO:0000256" key="1">
    <source>
        <dbReference type="ARBA" id="ARBA00005606"/>
    </source>
</evidence>
<gene>
    <name evidence="3" type="ORF">LAZ67_7003356</name>
</gene>
<accession>A0ABY6KNQ3</accession>
<organism evidence="3 4">
    <name type="scientific">Cordylochernes scorpioides</name>
    <dbReference type="NCBI Taxonomy" id="51811"/>
    <lineage>
        <taxon>Eukaryota</taxon>
        <taxon>Metazoa</taxon>
        <taxon>Ecdysozoa</taxon>
        <taxon>Arthropoda</taxon>
        <taxon>Chelicerata</taxon>
        <taxon>Arachnida</taxon>
        <taxon>Pseudoscorpiones</taxon>
        <taxon>Cheliferoidea</taxon>
        <taxon>Chernetidae</taxon>
        <taxon>Cordylochernes</taxon>
    </lineage>
</organism>
<dbReference type="InterPro" id="IPR008826">
    <property type="entry name" value="Se-bd"/>
</dbReference>
<name>A0ABY6KNQ3_9ARAC</name>
<dbReference type="EMBL" id="CP092869">
    <property type="protein sequence ID" value="UYV70506.1"/>
    <property type="molecule type" value="Genomic_DNA"/>
</dbReference>
<dbReference type="PANTHER" id="PTHR23300">
    <property type="entry name" value="METHANETHIOL OXIDASE"/>
    <property type="match status" value="1"/>
</dbReference>
<reference evidence="3 4" key="1">
    <citation type="submission" date="2022-01" db="EMBL/GenBank/DDBJ databases">
        <title>A chromosomal length assembly of Cordylochernes scorpioides.</title>
        <authorList>
            <person name="Zeh D."/>
            <person name="Zeh J."/>
        </authorList>
    </citation>
    <scope>NUCLEOTIDE SEQUENCE [LARGE SCALE GENOMIC DNA]</scope>
    <source>
        <strain evidence="3">IN4F17</strain>
        <tissue evidence="3">Whole Body</tissue>
    </source>
</reference>
<keyword evidence="2" id="KW-0711">Selenium</keyword>
<protein>
    <submittedName>
        <fullName evidence="3">SBP</fullName>
    </submittedName>
</protein>
<dbReference type="Pfam" id="PF05694">
    <property type="entry name" value="SBP56"/>
    <property type="match status" value="1"/>
</dbReference>
<evidence type="ECO:0000313" key="4">
    <source>
        <dbReference type="Proteomes" id="UP001235939"/>
    </source>
</evidence>
<dbReference type="SUPFAM" id="SSF75011">
    <property type="entry name" value="3-carboxy-cis,cis-mucoante lactonizing enzyme"/>
    <property type="match status" value="1"/>
</dbReference>
<sequence length="329" mass="37654">MVEGKFLFLQNQWEANKVISIRPIKVENWMLPEMPEFPVHGYRSGSGLTTPYYRVVPYLCCFSHPPRRGGILGRKSIDGGLITDILISLDDRYLYLSNWTHGEVLRYDISDPGNPREAGRVLLGGLLCREGSVTTPGYNKSYQDFNIISVVDIKLNKSLHPDIPASHGNRAAMWPKPCDKFHTFDLTSSRQCSRQQATINFTEATSVYKLYMERLQRQQEYKPRPSFLTELSHNYQPERPIVKGRPLRGGPQMLQLSLDGKRLYVTDSLFKPWDSQFYPDVVKHGSVMVRVNVDDNGLTLDPDFLVEFGDFLAHEMRYPGGDCTSDIWV</sequence>
<dbReference type="PANTHER" id="PTHR23300:SF0">
    <property type="entry name" value="METHANETHIOL OXIDASE"/>
    <property type="match status" value="1"/>
</dbReference>
<dbReference type="Proteomes" id="UP001235939">
    <property type="component" value="Chromosome 07"/>
</dbReference>
<evidence type="ECO:0000256" key="2">
    <source>
        <dbReference type="ARBA" id="ARBA00023266"/>
    </source>
</evidence>